<dbReference type="SUPFAM" id="SSF53850">
    <property type="entry name" value="Periplasmic binding protein-like II"/>
    <property type="match status" value="1"/>
</dbReference>
<evidence type="ECO:0000259" key="3">
    <source>
        <dbReference type="SMART" id="SM00062"/>
    </source>
</evidence>
<dbReference type="EMBL" id="JBHUFU010000005">
    <property type="protein sequence ID" value="MFD1830099.1"/>
    <property type="molecule type" value="Genomic_DNA"/>
</dbReference>
<dbReference type="Proteomes" id="UP001597365">
    <property type="component" value="Unassembled WGS sequence"/>
</dbReference>
<protein>
    <submittedName>
        <fullName evidence="4">ABC transporter substrate-binding protein</fullName>
    </submittedName>
</protein>
<dbReference type="InterPro" id="IPR001638">
    <property type="entry name" value="Solute-binding_3/MltF_N"/>
</dbReference>
<comment type="caution">
    <text evidence="4">The sequence shown here is derived from an EMBL/GenBank/DDBJ whole genome shotgun (WGS) entry which is preliminary data.</text>
</comment>
<gene>
    <name evidence="4" type="ORF">ACFSJS_10520</name>
</gene>
<dbReference type="RefSeq" id="WP_380899073.1">
    <property type="nucleotide sequence ID" value="NZ_JBHUFU010000005.1"/>
</dbReference>
<dbReference type="SMART" id="SM00062">
    <property type="entry name" value="PBPb"/>
    <property type="match status" value="1"/>
</dbReference>
<keyword evidence="1" id="KW-0732">Signal</keyword>
<proteinExistence type="predicted"/>
<evidence type="ECO:0000256" key="1">
    <source>
        <dbReference type="ARBA" id="ARBA00022729"/>
    </source>
</evidence>
<dbReference type="Gene3D" id="3.40.190.10">
    <property type="entry name" value="Periplasmic binding protein-like II"/>
    <property type="match status" value="2"/>
</dbReference>
<sequence>MTARTTRPLPTVGGAPRPSARRRLAVAGALAVAGSLLLTACGDQTDGAGAGDGDGGTKAQKKSQAPLFDKLPKDIQEAGVIKVGSDIAYAPIEFMNEKGEPDGVDPDLAEAMGKVLGVELKFENGTFDQLVLGMNSGRYDIVMSAMTDTKERQKGESEDAEGGADFVDYFKAGSAILVKKGNPEKIETLEDLCGRTVAAQRGTANETLVKKQDKECDEGIDEFIADKDTDSITQLQNGRADAVVTDFPVALYNELTAGGGKLFEVVGEQIDAAPYGIAVSKKDTQLRDALKEAVQAIIDNGEYAKVLKEWKAEAGAIEEATVNAG</sequence>
<name>A0ABW4PH76_9ACTN</name>
<reference evidence="5" key="1">
    <citation type="journal article" date="2019" name="Int. J. Syst. Evol. Microbiol.">
        <title>The Global Catalogue of Microorganisms (GCM) 10K type strain sequencing project: providing services to taxonomists for standard genome sequencing and annotation.</title>
        <authorList>
            <consortium name="The Broad Institute Genomics Platform"/>
            <consortium name="The Broad Institute Genome Sequencing Center for Infectious Disease"/>
            <person name="Wu L."/>
            <person name="Ma J."/>
        </authorList>
    </citation>
    <scope>NUCLEOTIDE SEQUENCE [LARGE SCALE GENOMIC DNA]</scope>
    <source>
        <strain evidence="5">CGMCC 4.7455</strain>
    </source>
</reference>
<keyword evidence="5" id="KW-1185">Reference proteome</keyword>
<dbReference type="Pfam" id="PF00497">
    <property type="entry name" value="SBP_bac_3"/>
    <property type="match status" value="1"/>
</dbReference>
<dbReference type="PANTHER" id="PTHR35936">
    <property type="entry name" value="MEMBRANE-BOUND LYTIC MUREIN TRANSGLYCOSYLASE F"/>
    <property type="match status" value="1"/>
</dbReference>
<dbReference type="CDD" id="cd01004">
    <property type="entry name" value="PBP2_MidA_like"/>
    <property type="match status" value="1"/>
</dbReference>
<evidence type="ECO:0000313" key="5">
    <source>
        <dbReference type="Proteomes" id="UP001597365"/>
    </source>
</evidence>
<feature type="domain" description="Solute-binding protein family 3/N-terminal" evidence="3">
    <location>
        <begin position="80"/>
        <end position="314"/>
    </location>
</feature>
<organism evidence="4 5">
    <name type="scientific">Streptomyces desertarenae</name>
    <dbReference type="NCBI Taxonomy" id="2666184"/>
    <lineage>
        <taxon>Bacteria</taxon>
        <taxon>Bacillati</taxon>
        <taxon>Actinomycetota</taxon>
        <taxon>Actinomycetes</taxon>
        <taxon>Kitasatosporales</taxon>
        <taxon>Streptomycetaceae</taxon>
        <taxon>Streptomyces</taxon>
    </lineage>
</organism>
<evidence type="ECO:0000313" key="4">
    <source>
        <dbReference type="EMBL" id="MFD1830099.1"/>
    </source>
</evidence>
<accession>A0ABW4PH76</accession>
<feature type="region of interest" description="Disordered" evidence="2">
    <location>
        <begin position="1"/>
        <end position="20"/>
    </location>
</feature>
<dbReference type="PANTHER" id="PTHR35936:SF17">
    <property type="entry name" value="ARGININE-BINDING EXTRACELLULAR PROTEIN ARTP"/>
    <property type="match status" value="1"/>
</dbReference>
<evidence type="ECO:0000256" key="2">
    <source>
        <dbReference type="SAM" id="MobiDB-lite"/>
    </source>
</evidence>